<evidence type="ECO:0000313" key="13">
    <source>
        <dbReference type="Proteomes" id="UP001165561"/>
    </source>
</evidence>
<dbReference type="PANTHER" id="PTHR43646">
    <property type="entry name" value="GLYCOSYLTRANSFERASE"/>
    <property type="match status" value="1"/>
</dbReference>
<proteinExistence type="inferred from homology"/>
<sequence>MRTLSVVIPVKDDAVALERCLRLLGRQSLPPTEVVVVDNASTDTSAQVARTHGARVVHEPRPGIPAAASAGYDAATGDLIVRCDADTAPPRDWLERVARRMDAEPGLEAVTGSGRFYDLPWWLAPVAAGVYLGAFYVLMYAALARPPLWGSNMAVRRETWQRVSRRVHREDPELHDDVDLAFALGPHCRTRYAADLRVGVSARSLRGW</sequence>
<keyword evidence="10" id="KW-1133">Transmembrane helix</keyword>
<keyword evidence="4" id="KW-0808">Transferase</keyword>
<dbReference type="Gene3D" id="3.90.550.10">
    <property type="entry name" value="Spore Coat Polysaccharide Biosynthesis Protein SpsA, Chain A"/>
    <property type="match status" value="1"/>
</dbReference>
<keyword evidence="10" id="KW-0812">Transmembrane</keyword>
<dbReference type="InterPro" id="IPR001173">
    <property type="entry name" value="Glyco_trans_2-like"/>
</dbReference>
<evidence type="ECO:0000256" key="8">
    <source>
        <dbReference type="ARBA" id="ARBA00038120"/>
    </source>
</evidence>
<evidence type="ECO:0000256" key="9">
    <source>
        <dbReference type="ARBA" id="ARBA00040345"/>
    </source>
</evidence>
<evidence type="ECO:0000259" key="11">
    <source>
        <dbReference type="Pfam" id="PF00535"/>
    </source>
</evidence>
<comment type="similarity">
    <text evidence="8">Belongs to the glycosyltransferase 2 family. CrtQ subfamily.</text>
</comment>
<gene>
    <name evidence="12" type="ORF">PU560_02240</name>
</gene>
<evidence type="ECO:0000256" key="2">
    <source>
        <dbReference type="ARBA" id="ARBA00022475"/>
    </source>
</evidence>
<evidence type="ECO:0000256" key="1">
    <source>
        <dbReference type="ARBA" id="ARBA00004236"/>
    </source>
</evidence>
<dbReference type="InterPro" id="IPR029044">
    <property type="entry name" value="Nucleotide-diphossugar_trans"/>
</dbReference>
<reference evidence="12" key="1">
    <citation type="submission" date="2023-02" db="EMBL/GenBank/DDBJ databases">
        <title>Georgenia sp.10Sc9-8, isolated from a soil sample collected from the Taklamakan desert.</title>
        <authorList>
            <person name="Liu S."/>
        </authorList>
    </citation>
    <scope>NUCLEOTIDE SEQUENCE</scope>
    <source>
        <strain evidence="12">10Sc9-8</strain>
    </source>
</reference>
<dbReference type="Pfam" id="PF00535">
    <property type="entry name" value="Glycos_transf_2"/>
    <property type="match status" value="1"/>
</dbReference>
<evidence type="ECO:0000256" key="7">
    <source>
        <dbReference type="ARBA" id="ARBA00037904"/>
    </source>
</evidence>
<evidence type="ECO:0000256" key="10">
    <source>
        <dbReference type="SAM" id="Phobius"/>
    </source>
</evidence>
<dbReference type="SUPFAM" id="SSF53448">
    <property type="entry name" value="Nucleotide-diphospho-sugar transferases"/>
    <property type="match status" value="1"/>
</dbReference>
<evidence type="ECO:0000256" key="3">
    <source>
        <dbReference type="ARBA" id="ARBA00022676"/>
    </source>
</evidence>
<name>A0ABT5TVJ1_9MICO</name>
<keyword evidence="13" id="KW-1185">Reference proteome</keyword>
<feature type="domain" description="Glycosyltransferase 2-like" evidence="11">
    <location>
        <begin position="5"/>
        <end position="106"/>
    </location>
</feature>
<dbReference type="EMBL" id="JARACI010000397">
    <property type="protein sequence ID" value="MDD9205284.1"/>
    <property type="molecule type" value="Genomic_DNA"/>
</dbReference>
<evidence type="ECO:0000256" key="6">
    <source>
        <dbReference type="ARBA" id="ARBA00037281"/>
    </source>
</evidence>
<keyword evidence="2" id="KW-1003">Cell membrane</keyword>
<protein>
    <recommendedName>
        <fullName evidence="9">4,4'-diaponeurosporenoate glycosyltransferase</fullName>
    </recommendedName>
</protein>
<evidence type="ECO:0000256" key="4">
    <source>
        <dbReference type="ARBA" id="ARBA00022679"/>
    </source>
</evidence>
<comment type="caution">
    <text evidence="12">The sequence shown here is derived from an EMBL/GenBank/DDBJ whole genome shotgun (WGS) entry which is preliminary data.</text>
</comment>
<feature type="transmembrane region" description="Helical" evidence="10">
    <location>
        <begin position="121"/>
        <end position="143"/>
    </location>
</feature>
<feature type="non-terminal residue" evidence="12">
    <location>
        <position position="208"/>
    </location>
</feature>
<comment type="function">
    <text evidence="6">Catalyzes the glycosylation of 4,4'-diaponeurosporenoate, i.e. the esterification of glucose at the C1'' position with the carboxyl group of 4,4'-diaponeurosporenic acid, to form glycosyl-4,4'-diaponeurosporenoate. This is a step in the biosynthesis of staphyloxanthin, an orange pigment present in most staphylococci strains.</text>
</comment>
<organism evidence="12 13">
    <name type="scientific">Georgenia halotolerans</name>
    <dbReference type="NCBI Taxonomy" id="3028317"/>
    <lineage>
        <taxon>Bacteria</taxon>
        <taxon>Bacillati</taxon>
        <taxon>Actinomycetota</taxon>
        <taxon>Actinomycetes</taxon>
        <taxon>Micrococcales</taxon>
        <taxon>Bogoriellaceae</taxon>
        <taxon>Georgenia</taxon>
    </lineage>
</organism>
<dbReference type="Proteomes" id="UP001165561">
    <property type="component" value="Unassembled WGS sequence"/>
</dbReference>
<evidence type="ECO:0000313" key="12">
    <source>
        <dbReference type="EMBL" id="MDD9205284.1"/>
    </source>
</evidence>
<dbReference type="CDD" id="cd00761">
    <property type="entry name" value="Glyco_tranf_GTA_type"/>
    <property type="match status" value="1"/>
</dbReference>
<evidence type="ECO:0000256" key="5">
    <source>
        <dbReference type="ARBA" id="ARBA00023136"/>
    </source>
</evidence>
<dbReference type="PANTHER" id="PTHR43646:SF2">
    <property type="entry name" value="GLYCOSYLTRANSFERASE 2-LIKE DOMAIN-CONTAINING PROTEIN"/>
    <property type="match status" value="1"/>
</dbReference>
<accession>A0ABT5TVJ1</accession>
<comment type="pathway">
    <text evidence="7">Carotenoid biosynthesis; staphyloxanthin biosynthesis; staphyloxanthin from farnesyl diphosphate: step 4/5.</text>
</comment>
<comment type="subcellular location">
    <subcellularLocation>
        <location evidence="1">Cell membrane</location>
    </subcellularLocation>
</comment>
<keyword evidence="3" id="KW-0328">Glycosyltransferase</keyword>
<keyword evidence="5 10" id="KW-0472">Membrane</keyword>